<dbReference type="PANTHER" id="PTHR30408:SF12">
    <property type="entry name" value="TYPE I RESTRICTION ENZYME MJAVIII SPECIFICITY SUBUNIT"/>
    <property type="match status" value="1"/>
</dbReference>
<comment type="caution">
    <text evidence="5">The sequence shown here is derived from an EMBL/GenBank/DDBJ whole genome shotgun (WGS) entry which is preliminary data.</text>
</comment>
<comment type="similarity">
    <text evidence="1">Belongs to the type-I restriction system S methylase family.</text>
</comment>
<dbReference type="GO" id="GO:0004519">
    <property type="term" value="F:endonuclease activity"/>
    <property type="evidence" value="ECO:0007669"/>
    <property type="project" value="UniProtKB-KW"/>
</dbReference>
<evidence type="ECO:0000313" key="6">
    <source>
        <dbReference type="Proteomes" id="UP000533429"/>
    </source>
</evidence>
<reference evidence="5 6" key="1">
    <citation type="submission" date="2020-06" db="EMBL/GenBank/DDBJ databases">
        <title>Photobacterium damselae subsp. damselae comparative genomics.</title>
        <authorList>
            <person name="Osorio C.R."/>
        </authorList>
    </citation>
    <scope>NUCLEOTIDE SEQUENCE [LARGE SCALE GENOMIC DNA]</scope>
    <source>
        <strain evidence="5 6">TW250/03</strain>
    </source>
</reference>
<dbReference type="Gene3D" id="1.10.287.1120">
    <property type="entry name" value="Bipartite methylase S protein"/>
    <property type="match status" value="2"/>
</dbReference>
<evidence type="ECO:0000256" key="3">
    <source>
        <dbReference type="ARBA" id="ARBA00023125"/>
    </source>
</evidence>
<dbReference type="Gene3D" id="3.90.220.20">
    <property type="entry name" value="DNA methylase specificity domains"/>
    <property type="match status" value="2"/>
</dbReference>
<evidence type="ECO:0000259" key="4">
    <source>
        <dbReference type="Pfam" id="PF01420"/>
    </source>
</evidence>
<dbReference type="CDD" id="cd17271">
    <property type="entry name" value="RMtype1_S_NmaSCMORF606P_TRD2-CR2_like"/>
    <property type="match status" value="1"/>
</dbReference>
<dbReference type="Pfam" id="PF01420">
    <property type="entry name" value="Methylase_S"/>
    <property type="match status" value="2"/>
</dbReference>
<dbReference type="InterPro" id="IPR052021">
    <property type="entry name" value="Type-I_RS_S_subunit"/>
</dbReference>
<dbReference type="GO" id="GO:0009307">
    <property type="term" value="P:DNA restriction-modification system"/>
    <property type="evidence" value="ECO:0007669"/>
    <property type="project" value="UniProtKB-KW"/>
</dbReference>
<accession>A0A850QVV0</accession>
<dbReference type="EMBL" id="JABXOR010001180">
    <property type="protein sequence ID" value="NVP02233.1"/>
    <property type="molecule type" value="Genomic_DNA"/>
</dbReference>
<keyword evidence="3" id="KW-0238">DNA-binding</keyword>
<keyword evidence="2" id="KW-0680">Restriction system</keyword>
<dbReference type="SUPFAM" id="SSF116734">
    <property type="entry name" value="DNA methylase specificity domain"/>
    <property type="match status" value="2"/>
</dbReference>
<dbReference type="InterPro" id="IPR044946">
    <property type="entry name" value="Restrct_endonuc_typeI_TRD_sf"/>
</dbReference>
<sequence length="434" mass="48737">MKENVQKQGVPEGYKQTEIGAIPTDWEVMPVSKAFNICNNLRLPLSAKVREGMSGIYPYYGPTKIQDYISEYRIEGEYALIGEDGDHFLKYNTVDQTQLATGKFNVNNHAHLIRGNIATAKWFFWFFRNRDISNALTRQGAGRYKLNKATLAELPCVVPSKVEQDAITSVLSDVDALISEQEKLIAKKQAIKTATMQQLLTGKKRLPEFAKNEDGTKKGYKKTELGEIPEDWDICILNDVINSLSSGATPYRGNKDFYKGKNLWITSGELKYGVINDTFEKISDEALKKSNLKIHPQGTFLMAITGLEAAGTRGSCGIVGRPAATNQSCMAIYPNEKLTSNYLFHWYTYNGDELALKYCQGTKQLSYTAGLLKTIPIFLPHNTCEQIAISNILSDMDLEVLKLKTRLNKTRQVKQGMMQELLTGKTRLLKPESK</sequence>
<evidence type="ECO:0000313" key="5">
    <source>
        <dbReference type="EMBL" id="NVP02233.1"/>
    </source>
</evidence>
<protein>
    <submittedName>
        <fullName evidence="5">Restriction endonuclease subunit S</fullName>
    </submittedName>
</protein>
<dbReference type="GO" id="GO:0003677">
    <property type="term" value="F:DNA binding"/>
    <property type="evidence" value="ECO:0007669"/>
    <property type="project" value="UniProtKB-KW"/>
</dbReference>
<feature type="domain" description="Type I restriction modification DNA specificity" evidence="4">
    <location>
        <begin position="229"/>
        <end position="408"/>
    </location>
</feature>
<name>A0A850QVV0_PHODD</name>
<feature type="domain" description="Type I restriction modification DNA specificity" evidence="4">
    <location>
        <begin position="23"/>
        <end position="182"/>
    </location>
</feature>
<evidence type="ECO:0000256" key="2">
    <source>
        <dbReference type="ARBA" id="ARBA00022747"/>
    </source>
</evidence>
<dbReference type="CDD" id="cd17262">
    <property type="entry name" value="RMtype1_S_Aco12261I-TRD2-CR2"/>
    <property type="match status" value="1"/>
</dbReference>
<dbReference type="InterPro" id="IPR000055">
    <property type="entry name" value="Restrct_endonuc_typeI_TRD"/>
</dbReference>
<organism evidence="5 6">
    <name type="scientific">Photobacterium damselae subsp. damselae</name>
    <name type="common">Listonella damsela</name>
    <dbReference type="NCBI Taxonomy" id="85581"/>
    <lineage>
        <taxon>Bacteria</taxon>
        <taxon>Pseudomonadati</taxon>
        <taxon>Pseudomonadota</taxon>
        <taxon>Gammaproteobacteria</taxon>
        <taxon>Vibrionales</taxon>
        <taxon>Vibrionaceae</taxon>
        <taxon>Photobacterium</taxon>
    </lineage>
</organism>
<gene>
    <name evidence="5" type="ORF">HWA77_18630</name>
</gene>
<dbReference type="Proteomes" id="UP000533429">
    <property type="component" value="Unassembled WGS sequence"/>
</dbReference>
<dbReference type="PANTHER" id="PTHR30408">
    <property type="entry name" value="TYPE-1 RESTRICTION ENZYME ECOKI SPECIFICITY PROTEIN"/>
    <property type="match status" value="1"/>
</dbReference>
<dbReference type="AlphaFoldDB" id="A0A850QVV0"/>
<keyword evidence="5" id="KW-0540">Nuclease</keyword>
<keyword evidence="5" id="KW-0378">Hydrolase</keyword>
<evidence type="ECO:0000256" key="1">
    <source>
        <dbReference type="ARBA" id="ARBA00010923"/>
    </source>
</evidence>
<keyword evidence="5" id="KW-0255">Endonuclease</keyword>
<proteinExistence type="inferred from homology"/>